<dbReference type="EMBL" id="JAGYVZ010000027">
    <property type="protein sequence ID" value="MBS7233518.1"/>
    <property type="molecule type" value="Genomic_DNA"/>
</dbReference>
<name>A0ABS5PGS1_9FLAO</name>
<sequence length="82" mass="9388">MEPHPYIRLSALNDMIHDTISARFASQRFWVLADITNHSYKADKKIHYFELVEKAQNGNGITARMMGKSWGGGATSFLFLFH</sequence>
<dbReference type="Proteomes" id="UP000722625">
    <property type="component" value="Unassembled WGS sequence"/>
</dbReference>
<reference evidence="1 2" key="1">
    <citation type="journal article" date="2018" name="Int. J. Syst. Evol. Microbiol.">
        <title>Flavobacterium chryseum sp. nov. and Flavobacterium psychroterrae sp. nov., novel environmental bacteria isolated from Antarctica.</title>
        <authorList>
            <person name="Kralova S."/>
            <person name="Svec P."/>
            <person name="Busse H.J."/>
            <person name="Stankova E."/>
            <person name="Vaczi P."/>
            <person name="Sedlacek I."/>
        </authorList>
    </citation>
    <scope>NUCLEOTIDE SEQUENCE [LARGE SCALE GENOMIC DNA]</scope>
    <source>
        <strain evidence="1 2">CCM 8827</strain>
    </source>
</reference>
<proteinExistence type="predicted"/>
<evidence type="ECO:0000313" key="1">
    <source>
        <dbReference type="EMBL" id="MBS7233518.1"/>
    </source>
</evidence>
<protein>
    <submittedName>
        <fullName evidence="1">Uncharacterized protein</fullName>
    </submittedName>
</protein>
<gene>
    <name evidence="1" type="ORF">KHA90_21115</name>
</gene>
<comment type="caution">
    <text evidence="1">The sequence shown here is derived from an EMBL/GenBank/DDBJ whole genome shotgun (WGS) entry which is preliminary data.</text>
</comment>
<organism evidence="1 2">
    <name type="scientific">Flavobacterium psychroterrae</name>
    <dbReference type="NCBI Taxonomy" id="2133767"/>
    <lineage>
        <taxon>Bacteria</taxon>
        <taxon>Pseudomonadati</taxon>
        <taxon>Bacteroidota</taxon>
        <taxon>Flavobacteriia</taxon>
        <taxon>Flavobacteriales</taxon>
        <taxon>Flavobacteriaceae</taxon>
        <taxon>Flavobacterium</taxon>
    </lineage>
</organism>
<dbReference type="RefSeq" id="WP_213306153.1">
    <property type="nucleotide sequence ID" value="NZ_JAGYVZ010000027.1"/>
</dbReference>
<keyword evidence="2" id="KW-1185">Reference proteome</keyword>
<evidence type="ECO:0000313" key="2">
    <source>
        <dbReference type="Proteomes" id="UP000722625"/>
    </source>
</evidence>
<accession>A0ABS5PGS1</accession>